<name>A0AAP0CHK5_9ASTR</name>
<dbReference type="GO" id="GO:0044772">
    <property type="term" value="P:mitotic cell cycle phase transition"/>
    <property type="evidence" value="ECO:0007669"/>
    <property type="project" value="InterPro"/>
</dbReference>
<evidence type="ECO:0000256" key="3">
    <source>
        <dbReference type="ARBA" id="ARBA00023127"/>
    </source>
</evidence>
<dbReference type="PIRSF" id="PIRSF001771">
    <property type="entry name" value="Cyclin_A_B_D_E"/>
    <property type="match status" value="1"/>
</dbReference>
<dbReference type="GO" id="GO:0016538">
    <property type="term" value="F:cyclin-dependent protein serine/threonine kinase regulator activity"/>
    <property type="evidence" value="ECO:0007669"/>
    <property type="project" value="InterPro"/>
</dbReference>
<dbReference type="InterPro" id="IPR039361">
    <property type="entry name" value="Cyclin"/>
</dbReference>
<reference evidence="8 9" key="1">
    <citation type="submission" date="2024-04" db="EMBL/GenBank/DDBJ databases">
        <title>The reference genome of an endangered Asteraceae, Deinandra increscens subsp. villosa, native to the Central Coast of California.</title>
        <authorList>
            <person name="Guilliams M."/>
            <person name="Hasenstab-Lehman K."/>
            <person name="Meyer R."/>
            <person name="Mcevoy S."/>
        </authorList>
    </citation>
    <scope>NUCLEOTIDE SEQUENCE [LARGE SCALE GENOMIC DNA]</scope>
    <source>
        <tissue evidence="8">Leaf</tissue>
    </source>
</reference>
<keyword evidence="3 5" id="KW-0195">Cyclin</keyword>
<evidence type="ECO:0008006" key="10">
    <source>
        <dbReference type="Google" id="ProtNLM"/>
    </source>
</evidence>
<keyword evidence="2" id="KW-0132">Cell division</keyword>
<dbReference type="CDD" id="cd20506">
    <property type="entry name" value="CYCLIN_AtCycA-like_rpt2"/>
    <property type="match status" value="1"/>
</dbReference>
<dbReference type="FunFam" id="1.10.472.10:FF:000013">
    <property type="entry name" value="Cyclin A1"/>
    <property type="match status" value="1"/>
</dbReference>
<dbReference type="SUPFAM" id="SSF47954">
    <property type="entry name" value="Cyclin-like"/>
    <property type="match status" value="2"/>
</dbReference>
<feature type="domain" description="Cyclin-like" evidence="6">
    <location>
        <begin position="134"/>
        <end position="218"/>
    </location>
</feature>
<evidence type="ECO:0000259" key="6">
    <source>
        <dbReference type="SMART" id="SM00385"/>
    </source>
</evidence>
<dbReference type="InterPro" id="IPR006671">
    <property type="entry name" value="Cyclin_N"/>
</dbReference>
<feature type="domain" description="Cyclin C-terminal" evidence="7">
    <location>
        <begin position="227"/>
        <end position="350"/>
    </location>
</feature>
<dbReference type="GO" id="GO:0051301">
    <property type="term" value="P:cell division"/>
    <property type="evidence" value="ECO:0007669"/>
    <property type="project" value="UniProtKB-KW"/>
</dbReference>
<gene>
    <name evidence="8" type="ORF">SSX86_025380</name>
</gene>
<protein>
    <recommendedName>
        <fullName evidence="10">Cyclin N-terminal domain-containing protein</fullName>
    </recommendedName>
</protein>
<feature type="domain" description="Cyclin-like" evidence="6">
    <location>
        <begin position="231"/>
        <end position="319"/>
    </location>
</feature>
<keyword evidence="4" id="KW-0131">Cell cycle</keyword>
<evidence type="ECO:0000256" key="4">
    <source>
        <dbReference type="ARBA" id="ARBA00023306"/>
    </source>
</evidence>
<dbReference type="InterPro" id="IPR046965">
    <property type="entry name" value="Cyclin_A/B-like"/>
</dbReference>
<dbReference type="InterPro" id="IPR004367">
    <property type="entry name" value="Cyclin_C-dom"/>
</dbReference>
<dbReference type="PANTHER" id="PTHR10177">
    <property type="entry name" value="CYCLINS"/>
    <property type="match status" value="1"/>
</dbReference>
<dbReference type="Gene3D" id="1.10.472.10">
    <property type="entry name" value="Cyclin-like"/>
    <property type="match status" value="2"/>
</dbReference>
<dbReference type="SMART" id="SM01332">
    <property type="entry name" value="Cyclin_C"/>
    <property type="match status" value="1"/>
</dbReference>
<dbReference type="Pfam" id="PF02984">
    <property type="entry name" value="Cyclin_C"/>
    <property type="match status" value="1"/>
</dbReference>
<comment type="similarity">
    <text evidence="1">Belongs to the cyclin family. Cyclin AB subfamily.</text>
</comment>
<organism evidence="8 9">
    <name type="scientific">Deinandra increscens subsp. villosa</name>
    <dbReference type="NCBI Taxonomy" id="3103831"/>
    <lineage>
        <taxon>Eukaryota</taxon>
        <taxon>Viridiplantae</taxon>
        <taxon>Streptophyta</taxon>
        <taxon>Embryophyta</taxon>
        <taxon>Tracheophyta</taxon>
        <taxon>Spermatophyta</taxon>
        <taxon>Magnoliopsida</taxon>
        <taxon>eudicotyledons</taxon>
        <taxon>Gunneridae</taxon>
        <taxon>Pentapetalae</taxon>
        <taxon>asterids</taxon>
        <taxon>campanulids</taxon>
        <taxon>Asterales</taxon>
        <taxon>Asteraceae</taxon>
        <taxon>Asteroideae</taxon>
        <taxon>Heliantheae alliance</taxon>
        <taxon>Madieae</taxon>
        <taxon>Madiinae</taxon>
        <taxon>Deinandra</taxon>
    </lineage>
</organism>
<dbReference type="EMBL" id="JBCNJP010000025">
    <property type="protein sequence ID" value="KAK9054302.1"/>
    <property type="molecule type" value="Genomic_DNA"/>
</dbReference>
<sequence>MADQLNNRVTRQMAKKRALEAIESQLQPSKKTRVILGEISNNILSSSCETNLDKIPNPKCRSKKLKKAAVKSSQLIAEKITEKLSDPQMCEAYAADIYEYLHNMEMERRRRPIPDYMKQVQKDVSANMRAVLIDWLVEVAEEYKLLSETLYLTISYIDRFLSVNVLNRQRLQLLGVSSMLIAAKYEEIKPPNTEDFSYITDHTYTKEEVVKMEADMLKALKFEMGNPTVKSFLRRLTEVAQKDYKTPNLKLEFLGHYLAELSLLEYGCLKFLPSMVASSVTFLSRFTLKQKSHPWNLSLQQISGYKPSDLKECIQILHDLQLSRRAGNLVAVREKYKQHKFKCVSNLSSLSAIPAAFFDDVKE</sequence>
<evidence type="ECO:0000259" key="7">
    <source>
        <dbReference type="SMART" id="SM01332"/>
    </source>
</evidence>
<dbReference type="AlphaFoldDB" id="A0AAP0CHK5"/>
<dbReference type="FunFam" id="1.10.472.10:FF:000167">
    <property type="entry name" value="Mitotic cyclin 6"/>
    <property type="match status" value="1"/>
</dbReference>
<evidence type="ECO:0000313" key="8">
    <source>
        <dbReference type="EMBL" id="KAK9054302.1"/>
    </source>
</evidence>
<proteinExistence type="inferred from homology"/>
<evidence type="ECO:0000256" key="1">
    <source>
        <dbReference type="ARBA" id="ARBA00006955"/>
    </source>
</evidence>
<dbReference type="SMART" id="SM00385">
    <property type="entry name" value="CYCLIN"/>
    <property type="match status" value="2"/>
</dbReference>
<keyword evidence="9" id="KW-1185">Reference proteome</keyword>
<dbReference type="PROSITE" id="PS00292">
    <property type="entry name" value="CYCLINS"/>
    <property type="match status" value="1"/>
</dbReference>
<comment type="caution">
    <text evidence="8">The sequence shown here is derived from an EMBL/GenBank/DDBJ whole genome shotgun (WGS) entry which is preliminary data.</text>
</comment>
<evidence type="ECO:0000313" key="9">
    <source>
        <dbReference type="Proteomes" id="UP001408789"/>
    </source>
</evidence>
<evidence type="ECO:0000256" key="5">
    <source>
        <dbReference type="RuleBase" id="RU000383"/>
    </source>
</evidence>
<accession>A0AAP0CHK5</accession>
<dbReference type="InterPro" id="IPR048258">
    <property type="entry name" value="Cyclins_cyclin-box"/>
</dbReference>
<dbReference type="InterPro" id="IPR036915">
    <property type="entry name" value="Cyclin-like_sf"/>
</dbReference>
<dbReference type="Pfam" id="PF00134">
    <property type="entry name" value="Cyclin_N"/>
    <property type="match status" value="1"/>
</dbReference>
<dbReference type="Proteomes" id="UP001408789">
    <property type="component" value="Unassembled WGS sequence"/>
</dbReference>
<evidence type="ECO:0000256" key="2">
    <source>
        <dbReference type="ARBA" id="ARBA00022618"/>
    </source>
</evidence>
<dbReference type="InterPro" id="IPR013763">
    <property type="entry name" value="Cyclin-like_dom"/>
</dbReference>